<protein>
    <submittedName>
        <fullName evidence="2">Uncharacterized protein</fullName>
    </submittedName>
</protein>
<name>A0AAD1VRE8_PELCU</name>
<gene>
    <name evidence="2" type="ORF">PECUL_23A011929</name>
</gene>
<proteinExistence type="predicted"/>
<feature type="non-terminal residue" evidence="2">
    <location>
        <position position="55"/>
    </location>
</feature>
<organism evidence="2 3">
    <name type="scientific">Pelobates cultripes</name>
    <name type="common">Western spadefoot toad</name>
    <dbReference type="NCBI Taxonomy" id="61616"/>
    <lineage>
        <taxon>Eukaryota</taxon>
        <taxon>Metazoa</taxon>
        <taxon>Chordata</taxon>
        <taxon>Craniata</taxon>
        <taxon>Vertebrata</taxon>
        <taxon>Euteleostomi</taxon>
        <taxon>Amphibia</taxon>
        <taxon>Batrachia</taxon>
        <taxon>Anura</taxon>
        <taxon>Pelobatoidea</taxon>
        <taxon>Pelobatidae</taxon>
        <taxon>Pelobates</taxon>
    </lineage>
</organism>
<keyword evidence="3" id="KW-1185">Reference proteome</keyword>
<dbReference type="Proteomes" id="UP001295444">
    <property type="component" value="Chromosome 02"/>
</dbReference>
<accession>A0AAD1VRE8</accession>
<feature type="region of interest" description="Disordered" evidence="1">
    <location>
        <begin position="1"/>
        <end position="24"/>
    </location>
</feature>
<reference evidence="2" key="1">
    <citation type="submission" date="2022-03" db="EMBL/GenBank/DDBJ databases">
        <authorList>
            <person name="Alioto T."/>
            <person name="Alioto T."/>
            <person name="Gomez Garrido J."/>
        </authorList>
    </citation>
    <scope>NUCLEOTIDE SEQUENCE</scope>
</reference>
<dbReference type="EMBL" id="OW240913">
    <property type="protein sequence ID" value="CAH2251925.1"/>
    <property type="molecule type" value="Genomic_DNA"/>
</dbReference>
<dbReference type="AlphaFoldDB" id="A0AAD1VRE8"/>
<sequence length="55" mass="6143">MVKKKVNKTAAAFRKTGGGSQQEPDLLLYEEELLQFLKRDNLLEIEGTTGTDTSE</sequence>
<evidence type="ECO:0000313" key="3">
    <source>
        <dbReference type="Proteomes" id="UP001295444"/>
    </source>
</evidence>
<evidence type="ECO:0000256" key="1">
    <source>
        <dbReference type="SAM" id="MobiDB-lite"/>
    </source>
</evidence>
<evidence type="ECO:0000313" key="2">
    <source>
        <dbReference type="EMBL" id="CAH2251925.1"/>
    </source>
</evidence>